<dbReference type="Proteomes" id="UP001189429">
    <property type="component" value="Unassembled WGS sequence"/>
</dbReference>
<accession>A0ABN9STD6</accession>
<reference evidence="1" key="1">
    <citation type="submission" date="2023-10" db="EMBL/GenBank/DDBJ databases">
        <authorList>
            <person name="Chen Y."/>
            <person name="Shah S."/>
            <person name="Dougan E. K."/>
            <person name="Thang M."/>
            <person name="Chan C."/>
        </authorList>
    </citation>
    <scope>NUCLEOTIDE SEQUENCE [LARGE SCALE GENOMIC DNA]</scope>
</reference>
<proteinExistence type="predicted"/>
<feature type="non-terminal residue" evidence="1">
    <location>
        <position position="127"/>
    </location>
</feature>
<protein>
    <submittedName>
        <fullName evidence="1">Uncharacterized protein</fullName>
    </submittedName>
</protein>
<gene>
    <name evidence="1" type="ORF">PCOR1329_LOCUS32440</name>
</gene>
<name>A0ABN9STD6_9DINO</name>
<keyword evidence="2" id="KW-1185">Reference proteome</keyword>
<comment type="caution">
    <text evidence="1">The sequence shown here is derived from an EMBL/GenBank/DDBJ whole genome shotgun (WGS) entry which is preliminary data.</text>
</comment>
<organism evidence="1 2">
    <name type="scientific">Prorocentrum cordatum</name>
    <dbReference type="NCBI Taxonomy" id="2364126"/>
    <lineage>
        <taxon>Eukaryota</taxon>
        <taxon>Sar</taxon>
        <taxon>Alveolata</taxon>
        <taxon>Dinophyceae</taxon>
        <taxon>Prorocentrales</taxon>
        <taxon>Prorocentraceae</taxon>
        <taxon>Prorocentrum</taxon>
    </lineage>
</organism>
<evidence type="ECO:0000313" key="2">
    <source>
        <dbReference type="Proteomes" id="UP001189429"/>
    </source>
</evidence>
<sequence>MDLGRAARDLILRATDVDYPLAVHWLYDLVVSFYSHSQGGGAGAKALLEGTSIVSYIARSDYTCCQVLAWLAVYWSPFDVVYRALATPRHPARLACVSMDALDAITTACAMVDKAAGVHPRNALLPA</sequence>
<dbReference type="EMBL" id="CAUYUJ010013158">
    <property type="protein sequence ID" value="CAK0835723.1"/>
    <property type="molecule type" value="Genomic_DNA"/>
</dbReference>
<evidence type="ECO:0000313" key="1">
    <source>
        <dbReference type="EMBL" id="CAK0835723.1"/>
    </source>
</evidence>